<dbReference type="RefSeq" id="XP_022652895.1">
    <property type="nucleotide sequence ID" value="XM_022797160.1"/>
</dbReference>
<keyword evidence="2 5" id="KW-0812">Transmembrane</keyword>
<feature type="transmembrane region" description="Helical" evidence="5">
    <location>
        <begin position="143"/>
        <end position="160"/>
    </location>
</feature>
<dbReference type="PANTHER" id="PTHR12778">
    <property type="entry name" value="SOLUTE CARRIER FAMILY 33 ACETYL-COA TRANSPORTER -RELATED"/>
    <property type="match status" value="1"/>
</dbReference>
<dbReference type="Proteomes" id="UP000594260">
    <property type="component" value="Unplaced"/>
</dbReference>
<dbReference type="AlphaFoldDB" id="A0A7M7M6E3"/>
<reference evidence="6" key="1">
    <citation type="submission" date="2021-01" db="UniProtKB">
        <authorList>
            <consortium name="EnsemblMetazoa"/>
        </authorList>
    </citation>
    <scope>IDENTIFICATION</scope>
</reference>
<evidence type="ECO:0008006" key="8">
    <source>
        <dbReference type="Google" id="ProtNLM"/>
    </source>
</evidence>
<feature type="transmembrane region" description="Helical" evidence="5">
    <location>
        <begin position="436"/>
        <end position="459"/>
    </location>
</feature>
<feature type="transmembrane region" description="Helical" evidence="5">
    <location>
        <begin position="254"/>
        <end position="273"/>
    </location>
</feature>
<name>A0A7M7M6E3_VARDE</name>
<proteinExistence type="predicted"/>
<comment type="subcellular location">
    <subcellularLocation>
        <location evidence="1">Membrane</location>
        <topology evidence="1">Multi-pass membrane protein</topology>
    </subcellularLocation>
</comment>
<evidence type="ECO:0000256" key="1">
    <source>
        <dbReference type="ARBA" id="ARBA00004141"/>
    </source>
</evidence>
<feature type="transmembrane region" description="Helical" evidence="5">
    <location>
        <begin position="396"/>
        <end position="424"/>
    </location>
</feature>
<evidence type="ECO:0000313" key="7">
    <source>
        <dbReference type="Proteomes" id="UP000594260"/>
    </source>
</evidence>
<dbReference type="FunCoup" id="A0A7M7M6E3">
    <property type="interactions" value="426"/>
</dbReference>
<protein>
    <recommendedName>
        <fullName evidence="8">Acetyl-coenzyme A transporter 1</fullName>
    </recommendedName>
</protein>
<keyword evidence="7" id="KW-1185">Reference proteome</keyword>
<feature type="transmembrane region" description="Helical" evidence="5">
    <location>
        <begin position="105"/>
        <end position="123"/>
    </location>
</feature>
<feature type="transmembrane region" description="Helical" evidence="5">
    <location>
        <begin position="294"/>
        <end position="316"/>
    </location>
</feature>
<feature type="transmembrane region" description="Helical" evidence="5">
    <location>
        <begin position="336"/>
        <end position="358"/>
    </location>
</feature>
<dbReference type="InterPro" id="IPR036259">
    <property type="entry name" value="MFS_trans_sf"/>
</dbReference>
<evidence type="ECO:0000256" key="3">
    <source>
        <dbReference type="ARBA" id="ARBA00022989"/>
    </source>
</evidence>
<dbReference type="GeneID" id="111246856"/>
<evidence type="ECO:0000256" key="5">
    <source>
        <dbReference type="SAM" id="Phobius"/>
    </source>
</evidence>
<dbReference type="GO" id="GO:0008521">
    <property type="term" value="F:acetyl-CoA transmembrane transporter activity"/>
    <property type="evidence" value="ECO:0007669"/>
    <property type="project" value="InterPro"/>
</dbReference>
<keyword evidence="3 5" id="KW-1133">Transmembrane helix</keyword>
<dbReference type="Pfam" id="PF13000">
    <property type="entry name" value="Acatn"/>
    <property type="match status" value="3"/>
</dbReference>
<dbReference type="KEGG" id="vde:111246856"/>
<keyword evidence="4 5" id="KW-0472">Membrane</keyword>
<dbReference type="InterPro" id="IPR004752">
    <property type="entry name" value="AmpG_permease/AT-1"/>
</dbReference>
<dbReference type="EnsemblMetazoa" id="XM_022797160">
    <property type="protein sequence ID" value="XP_022652895"/>
    <property type="gene ID" value="LOC111246856"/>
</dbReference>
<dbReference type="InterPro" id="IPR024371">
    <property type="entry name" value="AcetylCoA_trans_1-like"/>
</dbReference>
<dbReference type="GO" id="GO:0016020">
    <property type="term" value="C:membrane"/>
    <property type="evidence" value="ECO:0007669"/>
    <property type="project" value="UniProtKB-SubCell"/>
</dbReference>
<feature type="transmembrane region" description="Helical" evidence="5">
    <location>
        <begin position="496"/>
        <end position="515"/>
    </location>
</feature>
<dbReference type="GO" id="GO:0035348">
    <property type="term" value="P:acetyl-CoA transmembrane transport"/>
    <property type="evidence" value="ECO:0007669"/>
    <property type="project" value="InterPro"/>
</dbReference>
<organism evidence="6 7">
    <name type="scientific">Varroa destructor</name>
    <name type="common">Honeybee mite</name>
    <dbReference type="NCBI Taxonomy" id="109461"/>
    <lineage>
        <taxon>Eukaryota</taxon>
        <taxon>Metazoa</taxon>
        <taxon>Ecdysozoa</taxon>
        <taxon>Arthropoda</taxon>
        <taxon>Chelicerata</taxon>
        <taxon>Arachnida</taxon>
        <taxon>Acari</taxon>
        <taxon>Parasitiformes</taxon>
        <taxon>Mesostigmata</taxon>
        <taxon>Gamasina</taxon>
        <taxon>Dermanyssoidea</taxon>
        <taxon>Varroidae</taxon>
        <taxon>Varroa</taxon>
    </lineage>
</organism>
<accession>A0A7M7M6E3</accession>
<dbReference type="Gene3D" id="1.20.1250.20">
    <property type="entry name" value="MFS general substrate transporter like domains"/>
    <property type="match status" value="1"/>
</dbReference>
<feature type="transmembrane region" description="Helical" evidence="5">
    <location>
        <begin position="370"/>
        <end position="390"/>
    </location>
</feature>
<sequence>MHICIHKEVVNKTTVWVRKMDAHKRTSSSIKTANKRSNADEENQLRGNVEFEKHEETVTGDWQKEWQDILLLLFLYVLQGVPLGIGNAFTMFLQNHNVSYSQQAIFSFAIWPFSIKILWAPIVDSLYFKSYGRRKSWLVPTQYLIGLFLAVLSCHLNVWFGEKKHEPDIGLLTIVFASLSFLGATQDIAVDGWALTMLSRRNVGHASTCNSVGQTAGMFLGYVVFMTLESKDFANTYIYSKPQETGLVTMEGFLRFWAVVFFMTTTLVALLKTERASEGAEMAVAETYRITARIFMMPSVLTAGVFLLTAKIGFGITDGVTHLKLIEAGVPKEKLALLSVPIIPLQTILPLFLSRYITSDRPLDVFVKAYIPRLVLGLVFSVVVWWTFSFEDTFPAYYYGVVVLVYAVHQVLVYSCFVAFMAFFARVSDPALGGTYMTFLNTLSNLGGNWPTTLAFWALDYTTYKSCTIGGHNCSGQEGQQECTNLGGQCRTLLDGYYVVSLVSIVIGFLWFALFGKRTAQYLQRLKHDAWAVPR</sequence>
<feature type="transmembrane region" description="Helical" evidence="5">
    <location>
        <begin position="69"/>
        <end position="93"/>
    </location>
</feature>
<dbReference type="OrthoDB" id="6415790at2759"/>
<evidence type="ECO:0000256" key="4">
    <source>
        <dbReference type="ARBA" id="ARBA00023136"/>
    </source>
</evidence>
<evidence type="ECO:0000313" key="6">
    <source>
        <dbReference type="EnsemblMetazoa" id="XP_022652895"/>
    </source>
</evidence>
<feature type="transmembrane region" description="Helical" evidence="5">
    <location>
        <begin position="169"/>
        <end position="189"/>
    </location>
</feature>
<evidence type="ECO:0000256" key="2">
    <source>
        <dbReference type="ARBA" id="ARBA00022692"/>
    </source>
</evidence>
<dbReference type="OMA" id="RRKSWIM"/>
<dbReference type="PANTHER" id="PTHR12778:SF9">
    <property type="entry name" value="ACETYL-COENZYME A TRANSPORTER 1"/>
    <property type="match status" value="1"/>
</dbReference>
<dbReference type="SUPFAM" id="SSF103473">
    <property type="entry name" value="MFS general substrate transporter"/>
    <property type="match status" value="1"/>
</dbReference>
<dbReference type="InParanoid" id="A0A7M7M6E3"/>